<gene>
    <name evidence="1" type="ORF">H2198_004355</name>
</gene>
<reference evidence="1" key="1">
    <citation type="submission" date="2022-10" db="EMBL/GenBank/DDBJ databases">
        <title>Culturing micro-colonial fungi from biological soil crusts in the Mojave desert and describing Neophaeococcomyces mojavensis, and introducing the new genera and species Taxawa tesnikishii.</title>
        <authorList>
            <person name="Kurbessoian T."/>
            <person name="Stajich J.E."/>
        </authorList>
    </citation>
    <scope>NUCLEOTIDE SEQUENCE</scope>
    <source>
        <strain evidence="1">JES_112</strain>
    </source>
</reference>
<evidence type="ECO:0000313" key="2">
    <source>
        <dbReference type="Proteomes" id="UP001172386"/>
    </source>
</evidence>
<proteinExistence type="predicted"/>
<sequence>MASKIVEGLFGGSPNYPVSRKELSYPLYGADFDPLNHDFLLVGGGGGSSSTGVPNRISLLDTSKRTEISEIADIELAPDEDSVTSLAVAHSDDQSLLAYAGINSSVRDQSAGRNEHFRSFIVPLPARRKRDATDPTTVPATTVAASQALGRSTIFRAANSAKSDTYQKVLRLSPPIIEEAVATIQDEKAGQQPRKLRKRMTVIASALAPQNEIVTFPATKTPSTAHVSTRISLESKEATDADIVNVDGHDLPCVLAYSTDHELYFTRVGEQLASSNVEPVQVYETTTGPKGRSKIRGVRFLNNRYLLLLQNRAERSGVELVVLRVSNDFSQAQQSLVKYLKHIKQATSLDTCSLSKAQDDSQQFVVAVAGQDSSIQILTLDWIAGKGLTAFDLFAEPVNVHNGPITRIRFSYFIPPTLPITGQTPPQYIRLASVGVDKNVVVQTLPLRPSPPTGTGRTRPRYVLSASREYLSFFYNAFMAFFVLVLVLALTISFFEFRGAMPPYIGVTKYLPQRWQEKYGRSYPYAYDPPGPVIPDAAPAIESMIDRIKLSEATPIIEKLEAMQSSIPSVDDVQDTLSDLVSRKKEESAHKDKAVIIRDLEEAGGAVSAELRHDAEIVKEGTLKKWENLSKQDQKTWKAKLKAAGHWTENMGETVLKGVFFSELAGAVGAFIRNP</sequence>
<evidence type="ECO:0000313" key="1">
    <source>
        <dbReference type="EMBL" id="KAJ9657344.1"/>
    </source>
</evidence>
<comment type="caution">
    <text evidence="1">The sequence shown here is derived from an EMBL/GenBank/DDBJ whole genome shotgun (WGS) entry which is preliminary data.</text>
</comment>
<accession>A0ACC3A970</accession>
<dbReference type="EMBL" id="JAPDRQ010000065">
    <property type="protein sequence ID" value="KAJ9657344.1"/>
    <property type="molecule type" value="Genomic_DNA"/>
</dbReference>
<name>A0ACC3A970_9EURO</name>
<protein>
    <submittedName>
        <fullName evidence="1">Uncharacterized protein</fullName>
    </submittedName>
</protein>
<dbReference type="Proteomes" id="UP001172386">
    <property type="component" value="Unassembled WGS sequence"/>
</dbReference>
<keyword evidence="2" id="KW-1185">Reference proteome</keyword>
<organism evidence="1 2">
    <name type="scientific">Neophaeococcomyces mojaviensis</name>
    <dbReference type="NCBI Taxonomy" id="3383035"/>
    <lineage>
        <taxon>Eukaryota</taxon>
        <taxon>Fungi</taxon>
        <taxon>Dikarya</taxon>
        <taxon>Ascomycota</taxon>
        <taxon>Pezizomycotina</taxon>
        <taxon>Eurotiomycetes</taxon>
        <taxon>Chaetothyriomycetidae</taxon>
        <taxon>Chaetothyriales</taxon>
        <taxon>Chaetothyriales incertae sedis</taxon>
        <taxon>Neophaeococcomyces</taxon>
    </lineage>
</organism>